<dbReference type="InterPro" id="IPR050863">
    <property type="entry name" value="CenT-Element_Derived"/>
</dbReference>
<evidence type="ECO:0000259" key="1">
    <source>
        <dbReference type="Pfam" id="PF03184"/>
    </source>
</evidence>
<evidence type="ECO:0000313" key="2">
    <source>
        <dbReference type="EMBL" id="OQV13887.1"/>
    </source>
</evidence>
<dbReference type="InterPro" id="IPR004875">
    <property type="entry name" value="DDE_SF_endonuclease_dom"/>
</dbReference>
<dbReference type="AlphaFoldDB" id="A0A1W0WFD2"/>
<keyword evidence="3" id="KW-1185">Reference proteome</keyword>
<dbReference type="GO" id="GO:0005634">
    <property type="term" value="C:nucleus"/>
    <property type="evidence" value="ECO:0007669"/>
    <property type="project" value="TreeGrafter"/>
</dbReference>
<name>A0A1W0WFD2_HYPEX</name>
<proteinExistence type="predicted"/>
<comment type="caution">
    <text evidence="2">The sequence shown here is derived from an EMBL/GenBank/DDBJ whole genome shotgun (WGS) entry which is preliminary data.</text>
</comment>
<organism evidence="2 3">
    <name type="scientific">Hypsibius exemplaris</name>
    <name type="common">Freshwater tardigrade</name>
    <dbReference type="NCBI Taxonomy" id="2072580"/>
    <lineage>
        <taxon>Eukaryota</taxon>
        <taxon>Metazoa</taxon>
        <taxon>Ecdysozoa</taxon>
        <taxon>Tardigrada</taxon>
        <taxon>Eutardigrada</taxon>
        <taxon>Parachela</taxon>
        <taxon>Hypsibioidea</taxon>
        <taxon>Hypsibiidae</taxon>
        <taxon>Hypsibius</taxon>
    </lineage>
</organism>
<dbReference type="EMBL" id="MTYJ01000114">
    <property type="protein sequence ID" value="OQV13887.1"/>
    <property type="molecule type" value="Genomic_DNA"/>
</dbReference>
<dbReference type="PANTHER" id="PTHR19303">
    <property type="entry name" value="TRANSPOSON"/>
    <property type="match status" value="1"/>
</dbReference>
<dbReference type="OrthoDB" id="6618307at2759"/>
<feature type="domain" description="DDE-1" evidence="1">
    <location>
        <begin position="30"/>
        <end position="107"/>
    </location>
</feature>
<protein>
    <recommendedName>
        <fullName evidence="1">DDE-1 domain-containing protein</fullName>
    </recommendedName>
</protein>
<gene>
    <name evidence="2" type="ORF">BV898_11884</name>
</gene>
<reference evidence="3" key="1">
    <citation type="submission" date="2017-01" db="EMBL/GenBank/DDBJ databases">
        <title>Comparative genomics of anhydrobiosis in the tardigrade Hypsibius dujardini.</title>
        <authorList>
            <person name="Yoshida Y."/>
            <person name="Koutsovoulos G."/>
            <person name="Laetsch D."/>
            <person name="Stevens L."/>
            <person name="Kumar S."/>
            <person name="Horikawa D."/>
            <person name="Ishino K."/>
            <person name="Komine S."/>
            <person name="Tomita M."/>
            <person name="Blaxter M."/>
            <person name="Arakawa K."/>
        </authorList>
    </citation>
    <scope>NUCLEOTIDE SEQUENCE [LARGE SCALE GENOMIC DNA]</scope>
    <source>
        <strain evidence="3">Z151</strain>
    </source>
</reference>
<accession>A0A1W0WFD2</accession>
<evidence type="ECO:0000313" key="3">
    <source>
        <dbReference type="Proteomes" id="UP000192578"/>
    </source>
</evidence>
<dbReference type="Proteomes" id="UP000192578">
    <property type="component" value="Unassembled WGS sequence"/>
</dbReference>
<dbReference type="PANTHER" id="PTHR19303:SF73">
    <property type="entry name" value="PROTEIN PDC2"/>
    <property type="match status" value="1"/>
</dbReference>
<sequence length="107" mass="12458">MSTKKELTLVQKVQLLKDIGHMKENAAAVKPKTWMTTAICTEWLKNFNAQMKFQNRWIALLFDNAPSHRKNLKLSNLELIYLSLNLTSEVQPLDQGILRTTKILYRK</sequence>
<dbReference type="GO" id="GO:0003677">
    <property type="term" value="F:DNA binding"/>
    <property type="evidence" value="ECO:0007669"/>
    <property type="project" value="TreeGrafter"/>
</dbReference>
<dbReference type="Pfam" id="PF03184">
    <property type="entry name" value="DDE_1"/>
    <property type="match status" value="1"/>
</dbReference>